<dbReference type="PANTHER" id="PTHR34580:SF1">
    <property type="entry name" value="PROTEIN PAFC"/>
    <property type="match status" value="1"/>
</dbReference>
<dbReference type="InterPro" id="IPR036388">
    <property type="entry name" value="WH-like_DNA-bd_sf"/>
</dbReference>
<dbReference type="Gene3D" id="1.10.10.10">
    <property type="entry name" value="Winged helix-like DNA-binding domain superfamily/Winged helix DNA-binding domain"/>
    <property type="match status" value="1"/>
</dbReference>
<accession>A0A2T0M9S5</accession>
<keyword evidence="5" id="KW-1185">Reference proteome</keyword>
<feature type="domain" description="HTH deoR-type" evidence="3">
    <location>
        <begin position="9"/>
        <end position="64"/>
    </location>
</feature>
<evidence type="ECO:0000256" key="2">
    <source>
        <dbReference type="ARBA" id="ARBA00023163"/>
    </source>
</evidence>
<proteinExistence type="predicted"/>
<gene>
    <name evidence="4" type="ORF">CLV81_2659</name>
</gene>
<dbReference type="InterPro" id="IPR026881">
    <property type="entry name" value="WYL_dom"/>
</dbReference>
<reference evidence="4 5" key="1">
    <citation type="submission" date="2018-03" db="EMBL/GenBank/DDBJ databases">
        <title>Genomic Encyclopedia of Archaeal and Bacterial Type Strains, Phase II (KMG-II): from individual species to whole genera.</title>
        <authorList>
            <person name="Goeker M."/>
        </authorList>
    </citation>
    <scope>NUCLEOTIDE SEQUENCE [LARGE SCALE GENOMIC DNA]</scope>
    <source>
        <strain evidence="4 5">DSM 25027</strain>
    </source>
</reference>
<name>A0A2T0M9S5_9FLAO</name>
<sequence>MPYSSNISRLSRLTSILLQLKSKSVVKVKQLASLYGVSKRTIYRDLIALEQAGVPIVSLEGEGYTLVEGYVIPPVMFTESEANALIFGKKLIDKTKDESLIREFNRAIDKIRSVLNKREKEKANFLAHRTIIGKNWQDKITSDFLSEIQKALTNFRIVQIQYKKEGEKKISTRDIEPFAIYHNMEENWMVIAWCRLREEFRNFRMDRIQKMTLKNEHFSPHKMTLEDHERIQRDKHFNLPVTKG</sequence>
<dbReference type="PROSITE" id="PS52050">
    <property type="entry name" value="WYL"/>
    <property type="match status" value="1"/>
</dbReference>
<keyword evidence="2" id="KW-0804">Transcription</keyword>
<dbReference type="InterPro" id="IPR051534">
    <property type="entry name" value="CBASS_pafABC_assoc_protein"/>
</dbReference>
<dbReference type="SMART" id="SM00420">
    <property type="entry name" value="HTH_DEOR"/>
    <property type="match status" value="1"/>
</dbReference>
<dbReference type="PROSITE" id="PS51000">
    <property type="entry name" value="HTH_DEOR_2"/>
    <property type="match status" value="1"/>
</dbReference>
<organism evidence="4 5">
    <name type="scientific">Flagellimonas meridianipacifica</name>
    <dbReference type="NCBI Taxonomy" id="1080225"/>
    <lineage>
        <taxon>Bacteria</taxon>
        <taxon>Pseudomonadati</taxon>
        <taxon>Bacteroidota</taxon>
        <taxon>Flavobacteriia</taxon>
        <taxon>Flavobacteriales</taxon>
        <taxon>Flavobacteriaceae</taxon>
        <taxon>Flagellimonas</taxon>
    </lineage>
</organism>
<dbReference type="PANTHER" id="PTHR34580">
    <property type="match status" value="1"/>
</dbReference>
<evidence type="ECO:0000259" key="3">
    <source>
        <dbReference type="PROSITE" id="PS51000"/>
    </source>
</evidence>
<dbReference type="Pfam" id="PF13280">
    <property type="entry name" value="WYL"/>
    <property type="match status" value="1"/>
</dbReference>
<comment type="caution">
    <text evidence="4">The sequence shown here is derived from an EMBL/GenBank/DDBJ whole genome shotgun (WGS) entry which is preliminary data.</text>
</comment>
<evidence type="ECO:0000313" key="5">
    <source>
        <dbReference type="Proteomes" id="UP000237640"/>
    </source>
</evidence>
<dbReference type="InterPro" id="IPR001034">
    <property type="entry name" value="DeoR_HTH"/>
</dbReference>
<evidence type="ECO:0000256" key="1">
    <source>
        <dbReference type="ARBA" id="ARBA00023015"/>
    </source>
</evidence>
<dbReference type="InterPro" id="IPR013196">
    <property type="entry name" value="HTH_11"/>
</dbReference>
<keyword evidence="1" id="KW-0805">Transcription regulation</keyword>
<evidence type="ECO:0000313" key="4">
    <source>
        <dbReference type="EMBL" id="PRX54261.1"/>
    </source>
</evidence>
<dbReference type="Proteomes" id="UP000237640">
    <property type="component" value="Unassembled WGS sequence"/>
</dbReference>
<dbReference type="EMBL" id="PVYX01000002">
    <property type="protein sequence ID" value="PRX54261.1"/>
    <property type="molecule type" value="Genomic_DNA"/>
</dbReference>
<dbReference type="Pfam" id="PF08279">
    <property type="entry name" value="HTH_11"/>
    <property type="match status" value="1"/>
</dbReference>
<protein>
    <submittedName>
        <fullName evidence="4">HTH domain-containing protein</fullName>
    </submittedName>
</protein>
<dbReference type="AlphaFoldDB" id="A0A2T0M9S5"/>
<dbReference type="InterPro" id="IPR036390">
    <property type="entry name" value="WH_DNA-bd_sf"/>
</dbReference>
<dbReference type="GO" id="GO:0003700">
    <property type="term" value="F:DNA-binding transcription factor activity"/>
    <property type="evidence" value="ECO:0007669"/>
    <property type="project" value="InterPro"/>
</dbReference>
<dbReference type="SUPFAM" id="SSF46785">
    <property type="entry name" value="Winged helix' DNA-binding domain"/>
    <property type="match status" value="1"/>
</dbReference>